<reference evidence="3 4" key="1">
    <citation type="submission" date="2020-02" db="EMBL/GenBank/DDBJ databases">
        <title>Aliifodinibius halophilus 2W32, complete genome.</title>
        <authorList>
            <person name="Li Y."/>
            <person name="Wu S."/>
        </authorList>
    </citation>
    <scope>NUCLEOTIDE SEQUENCE [LARGE SCALE GENOMIC DNA]</scope>
    <source>
        <strain evidence="3 4">2W32</strain>
    </source>
</reference>
<dbReference type="AlphaFoldDB" id="A0A6M1T140"/>
<dbReference type="PROSITE" id="PS50112">
    <property type="entry name" value="PAS"/>
    <property type="match status" value="3"/>
</dbReference>
<feature type="domain" description="PAC" evidence="2">
    <location>
        <begin position="455"/>
        <end position="508"/>
    </location>
</feature>
<proteinExistence type="predicted"/>
<dbReference type="InterPro" id="IPR052155">
    <property type="entry name" value="Biofilm_reg_signaling"/>
</dbReference>
<evidence type="ECO:0000259" key="2">
    <source>
        <dbReference type="PROSITE" id="PS50113"/>
    </source>
</evidence>
<feature type="domain" description="PAS" evidence="1">
    <location>
        <begin position="261"/>
        <end position="331"/>
    </location>
</feature>
<dbReference type="SUPFAM" id="SSF55785">
    <property type="entry name" value="PYP-like sensor domain (PAS domain)"/>
    <property type="match status" value="3"/>
</dbReference>
<feature type="domain" description="PAS" evidence="1">
    <location>
        <begin position="138"/>
        <end position="202"/>
    </location>
</feature>
<evidence type="ECO:0000313" key="3">
    <source>
        <dbReference type="EMBL" id="NGP87687.1"/>
    </source>
</evidence>
<dbReference type="InterPro" id="IPR011495">
    <property type="entry name" value="Sig_transdc_His_kin_sub2_dim/P"/>
</dbReference>
<dbReference type="GO" id="GO:0006355">
    <property type="term" value="P:regulation of DNA-templated transcription"/>
    <property type="evidence" value="ECO:0007669"/>
    <property type="project" value="InterPro"/>
</dbReference>
<dbReference type="PANTHER" id="PTHR44757">
    <property type="entry name" value="DIGUANYLATE CYCLASE DGCP"/>
    <property type="match status" value="1"/>
</dbReference>
<organism evidence="3 4">
    <name type="scientific">Fodinibius halophilus</name>
    <dbReference type="NCBI Taxonomy" id="1736908"/>
    <lineage>
        <taxon>Bacteria</taxon>
        <taxon>Pseudomonadati</taxon>
        <taxon>Balneolota</taxon>
        <taxon>Balneolia</taxon>
        <taxon>Balneolales</taxon>
        <taxon>Balneolaceae</taxon>
        <taxon>Fodinibius</taxon>
    </lineage>
</organism>
<protein>
    <submittedName>
        <fullName evidence="3">PAS domain S-box protein</fullName>
    </submittedName>
</protein>
<sequence>MNRNPSELRLDPSLLDNLVAQIAIIDSEGKVLKTNSSWDTFGDNTSHIARTSEGKNYFNSLQRAIEYGNDYALKLLLGFKKVINGTKESFTLSYPDQNKDNTFWFKQTIRPCQDKQQYLIINEDVSASVGKEHRQKLHQSRYQIQFEQSLDGILITDTDGKIIDANPAACKILGRNHTELINCTRKDIVDVSDPKYQQALSQREKSGEYQLETTFLHKDGSAIPVEISSRAYRTPLGKVRAIVSFKDISQRKKIESDLVRNKHFIESILDSIPGAFFVLNSDREFVRWNKNMTTNLGYTDDELKHTDALEFVIDNERPKTRQGLEKCLAGEELTLETRALNKNDEVRDYYISAKRFIEDGNKYIVGAALDMTTEKRIKRENQQTQRMQQQLFDNAPVGITIVDADNNVQSINKSFEEIFNYSEEEVLQKPINELVIPDHKKIEAQAVSQATFDGETLKIKSVRSTKDGKEVPVLIGSVPVSHEGEIIAIYGLYVDISQQQEYQNKIEEALKEKETLLAELHHRVKNNLALINSLLELQVYDSDDPEFNKQLQDIKNRILTISSIHETLYKNGKFNSIPFQNFIDEFISDNNIQQKHGNKTINLKTDIGSTRLNIDQSIPCGLLLNEVLSLLSEFSDDTNDSTDISIRLREYGKQVHLIIDGYDIVSDPEQLKHKDSLHNLLINPLTKQLDGQILWPNNSSSYQKFELIFTKQNGNGPARNWLPQTT</sequence>
<comment type="caution">
    <text evidence="3">The sequence shown here is derived from an EMBL/GenBank/DDBJ whole genome shotgun (WGS) entry which is preliminary data.</text>
</comment>
<dbReference type="InterPro" id="IPR035965">
    <property type="entry name" value="PAS-like_dom_sf"/>
</dbReference>
<gene>
    <name evidence="3" type="ORF">G3569_04920</name>
</gene>
<feature type="domain" description="PAC" evidence="2">
    <location>
        <begin position="209"/>
        <end position="260"/>
    </location>
</feature>
<dbReference type="RefSeq" id="WP_165266664.1">
    <property type="nucleotide sequence ID" value="NZ_JAALLS010000004.1"/>
</dbReference>
<name>A0A6M1T140_9BACT</name>
<dbReference type="Gene3D" id="3.30.450.20">
    <property type="entry name" value="PAS domain"/>
    <property type="match status" value="3"/>
</dbReference>
<dbReference type="Pfam" id="PF07568">
    <property type="entry name" value="HisKA_2"/>
    <property type="match status" value="1"/>
</dbReference>
<dbReference type="InterPro" id="IPR001610">
    <property type="entry name" value="PAC"/>
</dbReference>
<dbReference type="NCBIfam" id="TIGR00229">
    <property type="entry name" value="sensory_box"/>
    <property type="match status" value="3"/>
</dbReference>
<accession>A0A6M1T140</accession>
<dbReference type="InterPro" id="IPR013767">
    <property type="entry name" value="PAS_fold"/>
</dbReference>
<evidence type="ECO:0000313" key="4">
    <source>
        <dbReference type="Proteomes" id="UP000479132"/>
    </source>
</evidence>
<dbReference type="SMART" id="SM00091">
    <property type="entry name" value="PAS"/>
    <property type="match status" value="3"/>
</dbReference>
<keyword evidence="4" id="KW-1185">Reference proteome</keyword>
<feature type="domain" description="PAS" evidence="1">
    <location>
        <begin position="384"/>
        <end position="454"/>
    </location>
</feature>
<dbReference type="Proteomes" id="UP000479132">
    <property type="component" value="Unassembled WGS sequence"/>
</dbReference>
<dbReference type="PROSITE" id="PS50113">
    <property type="entry name" value="PAC"/>
    <property type="match status" value="2"/>
</dbReference>
<dbReference type="Pfam" id="PF00989">
    <property type="entry name" value="PAS"/>
    <property type="match status" value="2"/>
</dbReference>
<dbReference type="InterPro" id="IPR000014">
    <property type="entry name" value="PAS"/>
</dbReference>
<dbReference type="PANTHER" id="PTHR44757:SF2">
    <property type="entry name" value="BIOFILM ARCHITECTURE MAINTENANCE PROTEIN MBAA"/>
    <property type="match status" value="1"/>
</dbReference>
<dbReference type="SMART" id="SM00086">
    <property type="entry name" value="PAC"/>
    <property type="match status" value="2"/>
</dbReference>
<dbReference type="CDD" id="cd00130">
    <property type="entry name" value="PAS"/>
    <property type="match status" value="3"/>
</dbReference>
<evidence type="ECO:0000259" key="1">
    <source>
        <dbReference type="PROSITE" id="PS50112"/>
    </source>
</evidence>
<dbReference type="InterPro" id="IPR000700">
    <property type="entry name" value="PAS-assoc_C"/>
</dbReference>
<dbReference type="EMBL" id="JAALLS010000004">
    <property type="protein sequence ID" value="NGP87687.1"/>
    <property type="molecule type" value="Genomic_DNA"/>
</dbReference>
<dbReference type="Pfam" id="PF13426">
    <property type="entry name" value="PAS_9"/>
    <property type="match status" value="1"/>
</dbReference>